<gene>
    <name evidence="2" type="ORF">HaLaN_20644</name>
</gene>
<evidence type="ECO:0000313" key="3">
    <source>
        <dbReference type="Proteomes" id="UP000485058"/>
    </source>
</evidence>
<comment type="caution">
    <text evidence="2">The sequence shown here is derived from an EMBL/GenBank/DDBJ whole genome shotgun (WGS) entry which is preliminary data.</text>
</comment>
<feature type="domain" description="DUF1995" evidence="1">
    <location>
        <begin position="1"/>
        <end position="233"/>
    </location>
</feature>
<protein>
    <submittedName>
        <fullName evidence="2">DUF1995 domain-containing protein</fullName>
    </submittedName>
</protein>
<dbReference type="AlphaFoldDB" id="A0A699ZJZ1"/>
<sequence length="277" mass="31093">MEVEFPPVPVRLDGYKGASDVFIDANVQLALAGARKLAATGRRVHVVMPDQGEYDRTYKMFKDAITNLGAGVSLGHLKEEGGVGFSFQGIFAGYGPESKAQGLAADTYLIINATCVELLNVRQYVNSMAAKDPAKVFVLWNMELDTLRGDLGLPAFPPKEVHYAFLSAFRPVYFLRTRDYSKSVNVAPFIVNYSGALFREYPGPWQIMLKQDNGEYACIAEDRTRYNLGELKEELQAAMGLNTEEEGSALQFLRRGAKFSTWFEDDYEQEQSHEWRL</sequence>
<dbReference type="Pfam" id="PF09353">
    <property type="entry name" value="DUF1995"/>
    <property type="match status" value="1"/>
</dbReference>
<keyword evidence="3" id="KW-1185">Reference proteome</keyword>
<name>A0A699ZJZ1_HAELA</name>
<dbReference type="InterPro" id="IPR018962">
    <property type="entry name" value="DUF1995"/>
</dbReference>
<dbReference type="Proteomes" id="UP000485058">
    <property type="component" value="Unassembled WGS sequence"/>
</dbReference>
<reference evidence="2 3" key="1">
    <citation type="submission" date="2020-02" db="EMBL/GenBank/DDBJ databases">
        <title>Draft genome sequence of Haematococcus lacustris strain NIES-144.</title>
        <authorList>
            <person name="Morimoto D."/>
            <person name="Nakagawa S."/>
            <person name="Yoshida T."/>
            <person name="Sawayama S."/>
        </authorList>
    </citation>
    <scope>NUCLEOTIDE SEQUENCE [LARGE SCALE GENOMIC DNA]</scope>
    <source>
        <strain evidence="2 3">NIES-144</strain>
    </source>
</reference>
<dbReference type="PANTHER" id="PTHR34051:SF2">
    <property type="entry name" value="PROTEIN LPA3"/>
    <property type="match status" value="1"/>
</dbReference>
<evidence type="ECO:0000259" key="1">
    <source>
        <dbReference type="Pfam" id="PF09353"/>
    </source>
</evidence>
<proteinExistence type="predicted"/>
<dbReference type="InterPro" id="IPR044687">
    <property type="entry name" value="LPA3"/>
</dbReference>
<dbReference type="EMBL" id="BLLF01002189">
    <property type="protein sequence ID" value="GFH23087.1"/>
    <property type="molecule type" value="Genomic_DNA"/>
</dbReference>
<dbReference type="PANTHER" id="PTHR34051">
    <property type="entry name" value="PROTEIN LOW PSII ACCUMULATION 3, CHLOROPLASTIC"/>
    <property type="match status" value="1"/>
</dbReference>
<organism evidence="2 3">
    <name type="scientific">Haematococcus lacustris</name>
    <name type="common">Green alga</name>
    <name type="synonym">Haematococcus pluvialis</name>
    <dbReference type="NCBI Taxonomy" id="44745"/>
    <lineage>
        <taxon>Eukaryota</taxon>
        <taxon>Viridiplantae</taxon>
        <taxon>Chlorophyta</taxon>
        <taxon>core chlorophytes</taxon>
        <taxon>Chlorophyceae</taxon>
        <taxon>CS clade</taxon>
        <taxon>Chlamydomonadales</taxon>
        <taxon>Haematococcaceae</taxon>
        <taxon>Haematococcus</taxon>
    </lineage>
</organism>
<accession>A0A699ZJZ1</accession>
<evidence type="ECO:0000313" key="2">
    <source>
        <dbReference type="EMBL" id="GFH23087.1"/>
    </source>
</evidence>